<feature type="transmembrane region" description="Helical" evidence="9">
    <location>
        <begin position="238"/>
        <end position="260"/>
    </location>
</feature>
<keyword evidence="3" id="KW-1003">Cell membrane</keyword>
<dbReference type="GO" id="GO:0015421">
    <property type="term" value="F:ABC-type oligopeptide transporter activity"/>
    <property type="evidence" value="ECO:0007669"/>
    <property type="project" value="TreeGrafter"/>
</dbReference>
<organism evidence="12 13">
    <name type="scientific">Litorilinea aerophila</name>
    <dbReference type="NCBI Taxonomy" id="1204385"/>
    <lineage>
        <taxon>Bacteria</taxon>
        <taxon>Bacillati</taxon>
        <taxon>Chloroflexota</taxon>
        <taxon>Caldilineae</taxon>
        <taxon>Caldilineales</taxon>
        <taxon>Caldilineaceae</taxon>
        <taxon>Litorilinea</taxon>
    </lineage>
</organism>
<dbReference type="FunFam" id="3.40.50.300:FF:000221">
    <property type="entry name" value="Multidrug ABC transporter ATP-binding protein"/>
    <property type="match status" value="1"/>
</dbReference>
<dbReference type="GO" id="GO:0005886">
    <property type="term" value="C:plasma membrane"/>
    <property type="evidence" value="ECO:0007669"/>
    <property type="project" value="UniProtKB-SubCell"/>
</dbReference>
<feature type="transmembrane region" description="Helical" evidence="9">
    <location>
        <begin position="54"/>
        <end position="79"/>
    </location>
</feature>
<evidence type="ECO:0000256" key="8">
    <source>
        <dbReference type="ARBA" id="ARBA00023136"/>
    </source>
</evidence>
<keyword evidence="8 9" id="KW-0472">Membrane</keyword>
<dbReference type="Proteomes" id="UP000317371">
    <property type="component" value="Unassembled WGS sequence"/>
</dbReference>
<reference evidence="12 13" key="1">
    <citation type="submission" date="2019-06" db="EMBL/GenBank/DDBJ databases">
        <title>Genome sequence of Litorilinea aerophila BAA-2444.</title>
        <authorList>
            <person name="Maclea K.S."/>
            <person name="Maurais E.G."/>
            <person name="Iannazzi L.C."/>
        </authorList>
    </citation>
    <scope>NUCLEOTIDE SEQUENCE [LARGE SCALE GENOMIC DNA]</scope>
    <source>
        <strain evidence="12 13">ATCC BAA-2444</strain>
    </source>
</reference>
<dbReference type="InParanoid" id="A0A540VFX8"/>
<dbReference type="OrthoDB" id="9771903at2"/>
<dbReference type="InterPro" id="IPR003593">
    <property type="entry name" value="AAA+_ATPase"/>
</dbReference>
<evidence type="ECO:0000256" key="2">
    <source>
        <dbReference type="ARBA" id="ARBA00022448"/>
    </source>
</evidence>
<keyword evidence="4 9" id="KW-0812">Transmembrane</keyword>
<comment type="caution">
    <text evidence="12">The sequence shown here is derived from an EMBL/GenBank/DDBJ whole genome shotgun (WGS) entry which is preliminary data.</text>
</comment>
<feature type="transmembrane region" description="Helical" evidence="9">
    <location>
        <begin position="272"/>
        <end position="297"/>
    </location>
</feature>
<keyword evidence="5" id="KW-0547">Nucleotide-binding</keyword>
<dbReference type="PANTHER" id="PTHR43394:SF1">
    <property type="entry name" value="ATP-BINDING CASSETTE SUB-FAMILY B MEMBER 10, MITOCHONDRIAL"/>
    <property type="match status" value="1"/>
</dbReference>
<name>A0A540VFX8_9CHLR</name>
<dbReference type="PROSITE" id="PS50929">
    <property type="entry name" value="ABC_TM1F"/>
    <property type="match status" value="1"/>
</dbReference>
<dbReference type="InterPro" id="IPR017871">
    <property type="entry name" value="ABC_transporter-like_CS"/>
</dbReference>
<dbReference type="InterPro" id="IPR036640">
    <property type="entry name" value="ABC1_TM_sf"/>
</dbReference>
<dbReference type="Gene3D" id="1.20.1560.10">
    <property type="entry name" value="ABC transporter type 1, transmembrane domain"/>
    <property type="match status" value="1"/>
</dbReference>
<dbReference type="AlphaFoldDB" id="A0A540VFX8"/>
<dbReference type="FunCoup" id="A0A540VFX8">
    <property type="interactions" value="146"/>
</dbReference>
<feature type="transmembrane region" description="Helical" evidence="9">
    <location>
        <begin position="158"/>
        <end position="178"/>
    </location>
</feature>
<dbReference type="SUPFAM" id="SSF90123">
    <property type="entry name" value="ABC transporter transmembrane region"/>
    <property type="match status" value="1"/>
</dbReference>
<dbReference type="PROSITE" id="PS00211">
    <property type="entry name" value="ABC_TRANSPORTER_1"/>
    <property type="match status" value="1"/>
</dbReference>
<keyword evidence="7 9" id="KW-1133">Transmembrane helix</keyword>
<accession>A0A540VFX8</accession>
<evidence type="ECO:0000256" key="9">
    <source>
        <dbReference type="SAM" id="Phobius"/>
    </source>
</evidence>
<gene>
    <name evidence="12" type="ORF">FKZ61_11130</name>
</gene>
<dbReference type="InterPro" id="IPR003439">
    <property type="entry name" value="ABC_transporter-like_ATP-bd"/>
</dbReference>
<evidence type="ECO:0000259" key="10">
    <source>
        <dbReference type="PROSITE" id="PS50893"/>
    </source>
</evidence>
<evidence type="ECO:0000256" key="3">
    <source>
        <dbReference type="ARBA" id="ARBA00022475"/>
    </source>
</evidence>
<keyword evidence="13" id="KW-1185">Reference proteome</keyword>
<keyword evidence="6 12" id="KW-0067">ATP-binding</keyword>
<evidence type="ECO:0000313" key="13">
    <source>
        <dbReference type="Proteomes" id="UP000317371"/>
    </source>
</evidence>
<dbReference type="InterPro" id="IPR011527">
    <property type="entry name" value="ABC1_TM_dom"/>
</dbReference>
<dbReference type="Gene3D" id="3.40.50.300">
    <property type="entry name" value="P-loop containing nucleotide triphosphate hydrolases"/>
    <property type="match status" value="1"/>
</dbReference>
<dbReference type="SMART" id="SM00382">
    <property type="entry name" value="AAA"/>
    <property type="match status" value="1"/>
</dbReference>
<dbReference type="PROSITE" id="PS50893">
    <property type="entry name" value="ABC_TRANSPORTER_2"/>
    <property type="match status" value="1"/>
</dbReference>
<dbReference type="GO" id="GO:0005524">
    <property type="term" value="F:ATP binding"/>
    <property type="evidence" value="ECO:0007669"/>
    <property type="project" value="UniProtKB-KW"/>
</dbReference>
<evidence type="ECO:0000313" key="12">
    <source>
        <dbReference type="EMBL" id="TQE95669.1"/>
    </source>
</evidence>
<dbReference type="CDD" id="cd18548">
    <property type="entry name" value="ABC_6TM_Tm287_like"/>
    <property type="match status" value="1"/>
</dbReference>
<dbReference type="GO" id="GO:0016887">
    <property type="term" value="F:ATP hydrolysis activity"/>
    <property type="evidence" value="ECO:0007669"/>
    <property type="project" value="InterPro"/>
</dbReference>
<dbReference type="InterPro" id="IPR027417">
    <property type="entry name" value="P-loop_NTPase"/>
</dbReference>
<dbReference type="InterPro" id="IPR039421">
    <property type="entry name" value="Type_1_exporter"/>
</dbReference>
<evidence type="ECO:0000256" key="5">
    <source>
        <dbReference type="ARBA" id="ARBA00022741"/>
    </source>
</evidence>
<evidence type="ECO:0000256" key="4">
    <source>
        <dbReference type="ARBA" id="ARBA00022692"/>
    </source>
</evidence>
<protein>
    <submittedName>
        <fullName evidence="12">ABC transporter ATP-binding protein</fullName>
    </submittedName>
</protein>
<keyword evidence="2" id="KW-0813">Transport</keyword>
<comment type="subcellular location">
    <subcellularLocation>
        <location evidence="1">Cell membrane</location>
        <topology evidence="1">Multi-pass membrane protein</topology>
    </subcellularLocation>
</comment>
<feature type="domain" description="ABC transmembrane type-1" evidence="11">
    <location>
        <begin position="19"/>
        <end position="301"/>
    </location>
</feature>
<dbReference type="Pfam" id="PF00005">
    <property type="entry name" value="ABC_tran"/>
    <property type="match status" value="1"/>
</dbReference>
<evidence type="ECO:0000259" key="11">
    <source>
        <dbReference type="PROSITE" id="PS50929"/>
    </source>
</evidence>
<evidence type="ECO:0000256" key="6">
    <source>
        <dbReference type="ARBA" id="ARBA00022840"/>
    </source>
</evidence>
<feature type="transmembrane region" description="Helical" evidence="9">
    <location>
        <begin position="12"/>
        <end position="34"/>
    </location>
</feature>
<feature type="transmembrane region" description="Helical" evidence="9">
    <location>
        <begin position="129"/>
        <end position="152"/>
    </location>
</feature>
<dbReference type="Pfam" id="PF00664">
    <property type="entry name" value="ABC_membrane"/>
    <property type="match status" value="1"/>
</dbReference>
<dbReference type="PANTHER" id="PTHR43394">
    <property type="entry name" value="ATP-DEPENDENT PERMEASE MDL1, MITOCHONDRIAL"/>
    <property type="match status" value="1"/>
</dbReference>
<sequence>MKSFRELIPFLRPYRLAVFMAPLLMLVEVAMDLMQPRLLEQIVDRGIAQGNMRLVIQTGLLMVGLALVGAVGGVGNTFLAVRIAHRSGADLRDALFARVLDFSFGNLDRLETGQLVTRLTNDVTQVQEVVLILVRILVRAPLLLVGSLIMGVLTSPRLALLLLALSPFILGLLFWVIARAHPLFAAVQERLDRVNTVMQENLAGVRVVKAFVRSAYEQTRFGQANDALRDQTIQAMQLMALVMPLMMLFVNLGVVGVIWFGGRMVVGGQLAVGQIIAFVNYLLQALFSLMMVGMLLVRVSRAAASADRIVEVLHSQPDIQDRPDAGDLAQVQGQICFEDVTFSYNGQAQPVLQEIRFSASPGETVAILGATGSGKSSLVHLIPRFYDVKAGRVLVDGVDVRQVRQASLRRHISVALQEAVLFTGTIRDNIRYGCPDASEEEVIAAAKAAQIHDFIVQLPEGYDTRVGQRGVNLSGGQKQRIAIARALIRRPAILILDDSTSAVDVETEACIQEALASAMANHTRIIIAQRISSVVAADKIIVLDNGRICGMGTHQELLATNPIYQEIYTSQLGNGVKQHG</sequence>
<dbReference type="RefSeq" id="WP_141610204.1">
    <property type="nucleotide sequence ID" value="NZ_VIGC02000012.1"/>
</dbReference>
<dbReference type="SUPFAM" id="SSF52540">
    <property type="entry name" value="P-loop containing nucleoside triphosphate hydrolases"/>
    <property type="match status" value="1"/>
</dbReference>
<proteinExistence type="predicted"/>
<feature type="domain" description="ABC transporter" evidence="10">
    <location>
        <begin position="335"/>
        <end position="570"/>
    </location>
</feature>
<evidence type="ECO:0000256" key="1">
    <source>
        <dbReference type="ARBA" id="ARBA00004651"/>
    </source>
</evidence>
<dbReference type="EMBL" id="VIGC01000012">
    <property type="protein sequence ID" value="TQE95669.1"/>
    <property type="molecule type" value="Genomic_DNA"/>
</dbReference>
<evidence type="ECO:0000256" key="7">
    <source>
        <dbReference type="ARBA" id="ARBA00022989"/>
    </source>
</evidence>
<dbReference type="FunFam" id="1.20.1560.10:FF:000040">
    <property type="entry name" value="Multidrug ABC transporter ATP-binding protein"/>
    <property type="match status" value="1"/>
</dbReference>